<dbReference type="KEGG" id="ffu:CLAFUR5_11523"/>
<dbReference type="OrthoDB" id="5313288at2759"/>
<dbReference type="Gene3D" id="3.90.530.10">
    <property type="entry name" value="XPA C-terminal domain"/>
    <property type="match status" value="1"/>
</dbReference>
<accession>A0A9Q8PEN8</accession>
<proteinExistence type="predicted"/>
<dbReference type="AlphaFoldDB" id="A0A9Q8PEN8"/>
<sequence>MASTSNREKGSERITKLPSELLHIIFNCLFVRHYPNKVLGGRTEAHDTPRGYANTEHAHPLDFVAATCRTLRSETNDWAIHFLVQHKDITRFTALPRKKKDHTFNMLRGRTGLLSWAERHCIFCGRNSSRSAILINGLRSCAACDKVQWPDKITKTDAREKFDLKDEHLLPQRPHGSALAVKLEAQFPNGLPRIHYGAYIQQGGTTVMFLKKDVEKLARLHHGDLEAHLAKREARRTELRRKKIDRDNVKRVPIVID</sequence>
<protein>
    <submittedName>
        <fullName evidence="1">Uncharacterized protein</fullName>
    </submittedName>
</protein>
<gene>
    <name evidence="1" type="ORF">CLAFUR5_11523</name>
</gene>
<reference evidence="1" key="1">
    <citation type="submission" date="2021-12" db="EMBL/GenBank/DDBJ databases">
        <authorList>
            <person name="Zaccaron A."/>
            <person name="Stergiopoulos I."/>
        </authorList>
    </citation>
    <scope>NUCLEOTIDE SEQUENCE</scope>
    <source>
        <strain evidence="1">Race5_Kim</strain>
    </source>
</reference>
<reference evidence="1" key="2">
    <citation type="journal article" date="2022" name="Microb. Genom.">
        <title>A chromosome-scale genome assembly of the tomato pathogen Cladosporium fulvum reveals a compartmentalized genome architecture and the presence of a dispensable chromosome.</title>
        <authorList>
            <person name="Zaccaron A.Z."/>
            <person name="Chen L.H."/>
            <person name="Samaras A."/>
            <person name="Stergiopoulos I."/>
        </authorList>
    </citation>
    <scope>NUCLEOTIDE SEQUENCE</scope>
    <source>
        <strain evidence="1">Race5_Kim</strain>
    </source>
</reference>
<dbReference type="GeneID" id="71991401"/>
<name>A0A9Q8PEN8_PASFU</name>
<dbReference type="OMA" id="RIHYGAY"/>
<dbReference type="InterPro" id="IPR037129">
    <property type="entry name" value="XPA_sf"/>
</dbReference>
<organism evidence="1 2">
    <name type="scientific">Passalora fulva</name>
    <name type="common">Tomato leaf mold</name>
    <name type="synonym">Cladosporium fulvum</name>
    <dbReference type="NCBI Taxonomy" id="5499"/>
    <lineage>
        <taxon>Eukaryota</taxon>
        <taxon>Fungi</taxon>
        <taxon>Dikarya</taxon>
        <taxon>Ascomycota</taxon>
        <taxon>Pezizomycotina</taxon>
        <taxon>Dothideomycetes</taxon>
        <taxon>Dothideomycetidae</taxon>
        <taxon>Mycosphaerellales</taxon>
        <taxon>Mycosphaerellaceae</taxon>
        <taxon>Fulvia</taxon>
    </lineage>
</organism>
<keyword evidence="2" id="KW-1185">Reference proteome</keyword>
<evidence type="ECO:0000313" key="2">
    <source>
        <dbReference type="Proteomes" id="UP000756132"/>
    </source>
</evidence>
<dbReference type="EMBL" id="CP090170">
    <property type="protein sequence ID" value="UJO21022.1"/>
    <property type="molecule type" value="Genomic_DNA"/>
</dbReference>
<dbReference type="Proteomes" id="UP000756132">
    <property type="component" value="Chromosome 8"/>
</dbReference>
<dbReference type="RefSeq" id="XP_047765388.1">
    <property type="nucleotide sequence ID" value="XM_047910671.1"/>
</dbReference>
<evidence type="ECO:0000313" key="1">
    <source>
        <dbReference type="EMBL" id="UJO21022.1"/>
    </source>
</evidence>